<evidence type="ECO:0000313" key="2">
    <source>
        <dbReference type="EMBL" id="KHN85166.1"/>
    </source>
</evidence>
<dbReference type="PANTHER" id="PTHR44329:SF289">
    <property type="entry name" value="SERINE_THREONINE-PROTEIN KINASE VIK"/>
    <property type="match status" value="1"/>
</dbReference>
<keyword evidence="3" id="KW-1185">Reference proteome</keyword>
<dbReference type="OMA" id="FNEAYGH"/>
<dbReference type="InterPro" id="IPR011009">
    <property type="entry name" value="Kinase-like_dom_sf"/>
</dbReference>
<dbReference type="Proteomes" id="UP000031036">
    <property type="component" value="Unassembled WGS sequence"/>
</dbReference>
<name>A0A0B2VNS6_TOXCA</name>
<keyword evidence="2" id="KW-0418">Kinase</keyword>
<dbReference type="SUPFAM" id="SSF56112">
    <property type="entry name" value="Protein kinase-like (PK-like)"/>
    <property type="match status" value="1"/>
</dbReference>
<dbReference type="GO" id="GO:0005524">
    <property type="term" value="F:ATP binding"/>
    <property type="evidence" value="ECO:0007669"/>
    <property type="project" value="InterPro"/>
</dbReference>
<dbReference type="GO" id="GO:0004674">
    <property type="term" value="F:protein serine/threonine kinase activity"/>
    <property type="evidence" value="ECO:0007669"/>
    <property type="project" value="TreeGrafter"/>
</dbReference>
<protein>
    <submittedName>
        <fullName evidence="2">Mitogen-activated protein kinase kinase kinase dlk-1</fullName>
    </submittedName>
</protein>
<reference evidence="2 3" key="1">
    <citation type="submission" date="2014-11" db="EMBL/GenBank/DDBJ databases">
        <title>Genetic blueprint of the zoonotic pathogen Toxocara canis.</title>
        <authorList>
            <person name="Zhu X.-Q."/>
            <person name="Korhonen P.K."/>
            <person name="Cai H."/>
            <person name="Young N.D."/>
            <person name="Nejsum P."/>
            <person name="von Samson-Himmelstjerna G."/>
            <person name="Boag P.R."/>
            <person name="Tan P."/>
            <person name="Li Q."/>
            <person name="Min J."/>
            <person name="Yang Y."/>
            <person name="Wang X."/>
            <person name="Fang X."/>
            <person name="Hall R.S."/>
            <person name="Hofmann A."/>
            <person name="Sternberg P.W."/>
            <person name="Jex A.R."/>
            <person name="Gasser R.B."/>
        </authorList>
    </citation>
    <scope>NUCLEOTIDE SEQUENCE [LARGE SCALE GENOMIC DNA]</scope>
    <source>
        <strain evidence="2">PN_DK_2014</strain>
    </source>
</reference>
<dbReference type="STRING" id="6265.A0A0B2VNS6"/>
<evidence type="ECO:0000313" key="3">
    <source>
        <dbReference type="Proteomes" id="UP000031036"/>
    </source>
</evidence>
<dbReference type="Gene3D" id="3.30.200.20">
    <property type="entry name" value="Phosphorylase Kinase, domain 1"/>
    <property type="match status" value="1"/>
</dbReference>
<dbReference type="InterPro" id="IPR051681">
    <property type="entry name" value="Ser/Thr_Kinases-Pseudokinases"/>
</dbReference>
<keyword evidence="2" id="KW-0808">Transferase</keyword>
<dbReference type="OrthoDB" id="339325at2759"/>
<dbReference type="PANTHER" id="PTHR44329">
    <property type="entry name" value="SERINE/THREONINE-PROTEIN KINASE TNNI3K-RELATED"/>
    <property type="match status" value="1"/>
</dbReference>
<dbReference type="Gene3D" id="1.10.510.10">
    <property type="entry name" value="Transferase(Phosphotransferase) domain 1"/>
    <property type="match status" value="1"/>
</dbReference>
<dbReference type="InterPro" id="IPR000719">
    <property type="entry name" value="Prot_kinase_dom"/>
</dbReference>
<accession>A0A0B2VNS6</accession>
<feature type="domain" description="Protein kinase" evidence="1">
    <location>
        <begin position="44"/>
        <end position="301"/>
    </location>
</feature>
<dbReference type="Pfam" id="PF00069">
    <property type="entry name" value="Pkinase"/>
    <property type="match status" value="1"/>
</dbReference>
<sequence>MAIPHTRSGLFTLFENDEDEQRHKSAISLSSIAKNGIPWSTLDMSMAEPVACSGTGIILKGRYGSSSVILKVMQPDQLRMLKCLKKLLSLNHDNLVKLYGICPDDDLVAYKHVSVVMGYCCNGSLKKRIVHNRPINKNAFTKWSYQIAVGMDYLHREGIAHRNLKPQNILLDGGKNIQVGGFSLCKEMRGADGNTFCGTALYMAPEVVAGPRHSKQVDVWSYGVILREMLTQVHPYALRSTASIVLELGDIATIKRWPEGFTLLPPKDCPTKLLQLIRDCLAPDYRARPGFDDILNGMRDIEDEIEKVDEDEWNTKKKSWRSIARKEKRKSVC</sequence>
<dbReference type="AlphaFoldDB" id="A0A0B2VNS6"/>
<proteinExistence type="predicted"/>
<dbReference type="PROSITE" id="PS50011">
    <property type="entry name" value="PROTEIN_KINASE_DOM"/>
    <property type="match status" value="1"/>
</dbReference>
<gene>
    <name evidence="2" type="primary">dlk-1</name>
    <name evidence="2" type="ORF">Tcan_08479</name>
</gene>
<dbReference type="EMBL" id="JPKZ01000850">
    <property type="protein sequence ID" value="KHN85166.1"/>
    <property type="molecule type" value="Genomic_DNA"/>
</dbReference>
<comment type="caution">
    <text evidence="2">The sequence shown here is derived from an EMBL/GenBank/DDBJ whole genome shotgun (WGS) entry which is preliminary data.</text>
</comment>
<organism evidence="2 3">
    <name type="scientific">Toxocara canis</name>
    <name type="common">Canine roundworm</name>
    <dbReference type="NCBI Taxonomy" id="6265"/>
    <lineage>
        <taxon>Eukaryota</taxon>
        <taxon>Metazoa</taxon>
        <taxon>Ecdysozoa</taxon>
        <taxon>Nematoda</taxon>
        <taxon>Chromadorea</taxon>
        <taxon>Rhabditida</taxon>
        <taxon>Spirurina</taxon>
        <taxon>Ascaridomorpha</taxon>
        <taxon>Ascaridoidea</taxon>
        <taxon>Toxocaridae</taxon>
        <taxon>Toxocara</taxon>
    </lineage>
</organism>
<evidence type="ECO:0000259" key="1">
    <source>
        <dbReference type="PROSITE" id="PS50011"/>
    </source>
</evidence>